<dbReference type="KEGG" id="nml:Namu_3489"/>
<evidence type="ECO:0008006" key="3">
    <source>
        <dbReference type="Google" id="ProtNLM"/>
    </source>
</evidence>
<sequence length="50" mass="5651">MPFASSSIRARARRRVAQRVRAGEGCVFCGRPIELSIKYPDPMAFVVFCF</sequence>
<evidence type="ECO:0000313" key="2">
    <source>
        <dbReference type="Proteomes" id="UP000002218"/>
    </source>
</evidence>
<dbReference type="HOGENOM" id="CLU_3120181_0_0_11"/>
<dbReference type="Proteomes" id="UP000002218">
    <property type="component" value="Chromosome"/>
</dbReference>
<proteinExistence type="predicted"/>
<dbReference type="RefSeq" id="WP_015748671.1">
    <property type="nucleotide sequence ID" value="NC_013235.1"/>
</dbReference>
<accession>C8XER3</accession>
<evidence type="ECO:0000313" key="1">
    <source>
        <dbReference type="EMBL" id="ACV79814.1"/>
    </source>
</evidence>
<protein>
    <recommendedName>
        <fullName evidence="3">HNH endonuclease</fullName>
    </recommendedName>
</protein>
<reference evidence="1 2" key="2">
    <citation type="journal article" date="2010" name="Stand. Genomic Sci.">
        <title>Complete genome sequence of Nakamurella multipartita type strain (Y-104).</title>
        <authorList>
            <person name="Tice H."/>
            <person name="Mayilraj S."/>
            <person name="Sims D."/>
            <person name="Lapidus A."/>
            <person name="Nolan M."/>
            <person name="Lucas S."/>
            <person name="Glavina Del Rio T."/>
            <person name="Copeland A."/>
            <person name="Cheng J.F."/>
            <person name="Meincke L."/>
            <person name="Bruce D."/>
            <person name="Goodwin L."/>
            <person name="Pitluck S."/>
            <person name="Ivanova N."/>
            <person name="Mavromatis K."/>
            <person name="Ovchinnikova G."/>
            <person name="Pati A."/>
            <person name="Chen A."/>
            <person name="Palaniappan K."/>
            <person name="Land M."/>
            <person name="Hauser L."/>
            <person name="Chang Y.J."/>
            <person name="Jeffries C.D."/>
            <person name="Detter J.C."/>
            <person name="Brettin T."/>
            <person name="Rohde M."/>
            <person name="Goker M."/>
            <person name="Bristow J."/>
            <person name="Eisen J.A."/>
            <person name="Markowitz V."/>
            <person name="Hugenholtz P."/>
            <person name="Kyrpides N.C."/>
            <person name="Klenk H.P."/>
            <person name="Chen F."/>
        </authorList>
    </citation>
    <scope>NUCLEOTIDE SEQUENCE [LARGE SCALE GENOMIC DNA]</scope>
    <source>
        <strain evidence="2">ATCC 700099 / DSM 44233 / CIP 104796 / JCM 9543 / NBRC 105858 / Y-104</strain>
    </source>
</reference>
<dbReference type="EMBL" id="CP001737">
    <property type="protein sequence ID" value="ACV79814.1"/>
    <property type="molecule type" value="Genomic_DNA"/>
</dbReference>
<gene>
    <name evidence="1" type="ordered locus">Namu_3489</name>
</gene>
<dbReference type="AlphaFoldDB" id="C8XER3"/>
<dbReference type="STRING" id="479431.Namu_3489"/>
<keyword evidence="2" id="KW-1185">Reference proteome</keyword>
<name>C8XER3_NAKMY</name>
<reference evidence="2" key="1">
    <citation type="submission" date="2009-09" db="EMBL/GenBank/DDBJ databases">
        <title>The complete genome of Nakamurella multipartita DSM 44233.</title>
        <authorList>
            <consortium name="US DOE Joint Genome Institute (JGI-PGF)"/>
            <person name="Lucas S."/>
            <person name="Copeland A."/>
            <person name="Lapidus A."/>
            <person name="Glavina del Rio T."/>
            <person name="Dalin E."/>
            <person name="Tice H."/>
            <person name="Bruce D."/>
            <person name="Goodwin L."/>
            <person name="Pitluck S."/>
            <person name="Kyrpides N."/>
            <person name="Mavromatis K."/>
            <person name="Ivanova N."/>
            <person name="Ovchinnikova G."/>
            <person name="Sims D."/>
            <person name="Meincke L."/>
            <person name="Brettin T."/>
            <person name="Detter J.C."/>
            <person name="Han C."/>
            <person name="Larimer F."/>
            <person name="Land M."/>
            <person name="Hauser L."/>
            <person name="Markowitz V."/>
            <person name="Cheng J.-F."/>
            <person name="Hugenholtz P."/>
            <person name="Woyke T."/>
            <person name="Wu D."/>
            <person name="Klenk H.-P."/>
            <person name="Eisen J.A."/>
        </authorList>
    </citation>
    <scope>NUCLEOTIDE SEQUENCE [LARGE SCALE GENOMIC DNA]</scope>
    <source>
        <strain evidence="2">ATCC 700099 / DSM 44233 / CIP 104796 / JCM 9543 / NBRC 105858 / Y-104</strain>
    </source>
</reference>
<organism evidence="1 2">
    <name type="scientific">Nakamurella multipartita (strain ATCC 700099 / DSM 44233 / CIP 104796 / JCM 9543 / NBRC 105858 / Y-104)</name>
    <name type="common">Microsphaera multipartita</name>
    <dbReference type="NCBI Taxonomy" id="479431"/>
    <lineage>
        <taxon>Bacteria</taxon>
        <taxon>Bacillati</taxon>
        <taxon>Actinomycetota</taxon>
        <taxon>Actinomycetes</taxon>
        <taxon>Nakamurellales</taxon>
        <taxon>Nakamurellaceae</taxon>
        <taxon>Nakamurella</taxon>
    </lineage>
</organism>
<dbReference type="InParanoid" id="C8XER3"/>